<dbReference type="VEuPathDB" id="PiroplasmaDB:BOVATA_008800"/>
<comment type="caution">
    <text evidence="2">The sequence shown here is derived from an EMBL/GenBank/DDBJ whole genome shotgun (WGS) entry which is preliminary data.</text>
</comment>
<dbReference type="RefSeq" id="XP_028865630.1">
    <property type="nucleotide sequence ID" value="XM_029009797.1"/>
</dbReference>
<dbReference type="GeneID" id="39873157"/>
<reference evidence="2 3" key="1">
    <citation type="journal article" date="2017" name="BMC Genomics">
        <title>Whole-genome assembly of Babesia ovata and comparative genomics between closely related pathogens.</title>
        <authorList>
            <person name="Yamagishi J."/>
            <person name="Asada M."/>
            <person name="Hakimi H."/>
            <person name="Tanaka T.Q."/>
            <person name="Sugimoto C."/>
            <person name="Kawazu S."/>
        </authorList>
    </citation>
    <scope>NUCLEOTIDE SEQUENCE [LARGE SCALE GENOMIC DNA]</scope>
    <source>
        <strain evidence="2 3">Miyake</strain>
    </source>
</reference>
<dbReference type="Proteomes" id="UP000236319">
    <property type="component" value="Unassembled WGS sequence"/>
</dbReference>
<proteinExistence type="predicted"/>
<sequence length="144" mass="17026">MYKNGHTLPEKTRQVVLEALRYCETADRNLKVALIDAEQRVKQAKQEFLEREREAAKLSNTFAATRLSRIMELTNFIVNQQQVDLSELKPLEIEAIYKCFVPYVKQMKVIEIREQEFHLVKQKIETNAEIYTLYKHDLATKDKH</sequence>
<keyword evidence="1" id="KW-0175">Coiled coil</keyword>
<name>A0A2H6K8R7_9APIC</name>
<keyword evidence="3" id="KW-1185">Reference proteome</keyword>
<dbReference type="EMBL" id="BDSA01000001">
    <property type="protein sequence ID" value="GBE59387.1"/>
    <property type="molecule type" value="Genomic_DNA"/>
</dbReference>
<feature type="coiled-coil region" evidence="1">
    <location>
        <begin position="27"/>
        <end position="61"/>
    </location>
</feature>
<dbReference type="OrthoDB" id="364836at2759"/>
<protein>
    <submittedName>
        <fullName evidence="2">Diguanylate phosphodiesterase, putative</fullName>
    </submittedName>
</protein>
<gene>
    <name evidence="2" type="ORF">BOVATA_008800</name>
</gene>
<accession>A0A2H6K8R7</accession>
<evidence type="ECO:0000256" key="1">
    <source>
        <dbReference type="SAM" id="Coils"/>
    </source>
</evidence>
<organism evidence="2 3">
    <name type="scientific">Babesia ovata</name>
    <dbReference type="NCBI Taxonomy" id="189622"/>
    <lineage>
        <taxon>Eukaryota</taxon>
        <taxon>Sar</taxon>
        <taxon>Alveolata</taxon>
        <taxon>Apicomplexa</taxon>
        <taxon>Aconoidasida</taxon>
        <taxon>Piroplasmida</taxon>
        <taxon>Babesiidae</taxon>
        <taxon>Babesia</taxon>
    </lineage>
</organism>
<evidence type="ECO:0000313" key="2">
    <source>
        <dbReference type="EMBL" id="GBE59387.1"/>
    </source>
</evidence>
<evidence type="ECO:0000313" key="3">
    <source>
        <dbReference type="Proteomes" id="UP000236319"/>
    </source>
</evidence>
<dbReference type="AlphaFoldDB" id="A0A2H6K8R7"/>